<evidence type="ECO:0000256" key="1">
    <source>
        <dbReference type="ARBA" id="ARBA00001539"/>
    </source>
</evidence>
<keyword evidence="11" id="KW-1185">Reference proteome</keyword>
<dbReference type="CDD" id="cd05246">
    <property type="entry name" value="dTDP_GD_SDR_e"/>
    <property type="match status" value="1"/>
</dbReference>
<dbReference type="Gene3D" id="3.90.25.10">
    <property type="entry name" value="UDP-galactose 4-epimerase, domain 1"/>
    <property type="match status" value="1"/>
</dbReference>
<comment type="similarity">
    <text evidence="3 8">Belongs to the NAD(P)-dependent epimerase/dehydratase family. dTDP-glucose dehydratase subfamily.</text>
</comment>
<protein>
    <recommendedName>
        <fullName evidence="5 8">dTDP-glucose 4,6-dehydratase</fullName>
        <ecNumber evidence="4 8">4.2.1.46</ecNumber>
    </recommendedName>
</protein>
<accession>A0A1W1VUS2</accession>
<dbReference type="Proteomes" id="UP000192569">
    <property type="component" value="Chromosome I"/>
</dbReference>
<dbReference type="GO" id="GO:0009225">
    <property type="term" value="P:nucleotide-sugar metabolic process"/>
    <property type="evidence" value="ECO:0007669"/>
    <property type="project" value="InterPro"/>
</dbReference>
<dbReference type="EC" id="4.2.1.46" evidence="4 8"/>
<dbReference type="InterPro" id="IPR036291">
    <property type="entry name" value="NAD(P)-bd_dom_sf"/>
</dbReference>
<dbReference type="AlphaFoldDB" id="A0A1W1VUS2"/>
<comment type="catalytic activity">
    <reaction evidence="1 8">
        <text>dTDP-alpha-D-glucose = dTDP-4-dehydro-6-deoxy-alpha-D-glucose + H2O</text>
        <dbReference type="Rhea" id="RHEA:17221"/>
        <dbReference type="ChEBI" id="CHEBI:15377"/>
        <dbReference type="ChEBI" id="CHEBI:57477"/>
        <dbReference type="ChEBI" id="CHEBI:57649"/>
        <dbReference type="EC" id="4.2.1.46"/>
    </reaction>
</comment>
<dbReference type="PANTHER" id="PTHR43000">
    <property type="entry name" value="DTDP-D-GLUCOSE 4,6-DEHYDRATASE-RELATED"/>
    <property type="match status" value="1"/>
</dbReference>
<evidence type="ECO:0000313" key="10">
    <source>
        <dbReference type="EMBL" id="SMB96634.1"/>
    </source>
</evidence>
<evidence type="ECO:0000256" key="3">
    <source>
        <dbReference type="ARBA" id="ARBA00008178"/>
    </source>
</evidence>
<keyword evidence="6" id="KW-0520">NAD</keyword>
<sequence length="349" mass="38819">MSYPRHPKAWAGAPRGLVKLLVTGGAGFIGSTFVRMAVARGYGVVVLDKLTYAGDTERLQGTGVPFYRGDVKNRELVEAVLEHERVDAIVHFAAETHVDRSILDAFPFVETNVGGTQVLLDAARTRGIGKFVYVSTDEVYGELGRDGMFTEESPMRPNSPYAASKAAADMLALAYHRTYGVPVCVVRPCNNYGPWQYPEKLIPVVIYKALAGQPVPVYGKGENVREWLYVEDCCTGILAVLEKGRPGTAYNLGSGEERTNLEVVRSILGLLGKDSGLIKFVKDRPGHDFRYRVDFSRAVRELGFRPRVAFPCGLELTVRWYLENRKWLFEKARQLEALWSSVYREGAAC</sequence>
<dbReference type="InterPro" id="IPR016040">
    <property type="entry name" value="NAD(P)-bd_dom"/>
</dbReference>
<evidence type="ECO:0000313" key="11">
    <source>
        <dbReference type="Proteomes" id="UP000192569"/>
    </source>
</evidence>
<feature type="domain" description="NAD(P)-binding" evidence="9">
    <location>
        <begin position="21"/>
        <end position="314"/>
    </location>
</feature>
<dbReference type="NCBIfam" id="TIGR01181">
    <property type="entry name" value="dTDP_gluc_dehyt"/>
    <property type="match status" value="1"/>
</dbReference>
<reference evidence="10 11" key="1">
    <citation type="submission" date="2017-04" db="EMBL/GenBank/DDBJ databases">
        <authorList>
            <person name="Afonso C.L."/>
            <person name="Miller P.J."/>
            <person name="Scott M.A."/>
            <person name="Spackman E."/>
            <person name="Goraichik I."/>
            <person name="Dimitrov K.M."/>
            <person name="Suarez D.L."/>
            <person name="Swayne D.E."/>
        </authorList>
    </citation>
    <scope>NUCLEOTIDE SEQUENCE [LARGE SCALE GENOMIC DNA]</scope>
    <source>
        <strain evidence="10 11">ToBE</strain>
    </source>
</reference>
<evidence type="ECO:0000256" key="2">
    <source>
        <dbReference type="ARBA" id="ARBA00001911"/>
    </source>
</evidence>
<dbReference type="STRING" id="698762.SAMN00808754_1565"/>
<comment type="cofactor">
    <cofactor evidence="2 8">
        <name>NAD(+)</name>
        <dbReference type="ChEBI" id="CHEBI:57540"/>
    </cofactor>
</comment>
<evidence type="ECO:0000259" key="9">
    <source>
        <dbReference type="Pfam" id="PF16363"/>
    </source>
</evidence>
<dbReference type="SUPFAM" id="SSF51735">
    <property type="entry name" value="NAD(P)-binding Rossmann-fold domains"/>
    <property type="match status" value="1"/>
</dbReference>
<dbReference type="GO" id="GO:0008460">
    <property type="term" value="F:dTDP-glucose 4,6-dehydratase activity"/>
    <property type="evidence" value="ECO:0007669"/>
    <property type="project" value="UniProtKB-EC"/>
</dbReference>
<evidence type="ECO:0000256" key="4">
    <source>
        <dbReference type="ARBA" id="ARBA00011990"/>
    </source>
</evidence>
<dbReference type="Gene3D" id="3.40.50.720">
    <property type="entry name" value="NAD(P)-binding Rossmann-like Domain"/>
    <property type="match status" value="1"/>
</dbReference>
<evidence type="ECO:0000256" key="7">
    <source>
        <dbReference type="ARBA" id="ARBA00023239"/>
    </source>
</evidence>
<keyword evidence="7 8" id="KW-0456">Lyase</keyword>
<dbReference type="EMBL" id="LT838272">
    <property type="protein sequence ID" value="SMB96634.1"/>
    <property type="molecule type" value="Genomic_DNA"/>
</dbReference>
<name>A0A1W1VUS2_9FIRM</name>
<evidence type="ECO:0000256" key="6">
    <source>
        <dbReference type="ARBA" id="ARBA00023027"/>
    </source>
</evidence>
<evidence type="ECO:0000256" key="5">
    <source>
        <dbReference type="ARBA" id="ARBA00016977"/>
    </source>
</evidence>
<dbReference type="Pfam" id="PF16363">
    <property type="entry name" value="GDP_Man_Dehyd"/>
    <property type="match status" value="1"/>
</dbReference>
<evidence type="ECO:0000256" key="8">
    <source>
        <dbReference type="RuleBase" id="RU004473"/>
    </source>
</evidence>
<organism evidence="10 11">
    <name type="scientific">Thermanaeromonas toyohensis ToBE</name>
    <dbReference type="NCBI Taxonomy" id="698762"/>
    <lineage>
        <taxon>Bacteria</taxon>
        <taxon>Bacillati</taxon>
        <taxon>Bacillota</taxon>
        <taxon>Clostridia</taxon>
        <taxon>Neomoorellales</taxon>
        <taxon>Neomoorellaceae</taxon>
        <taxon>Thermanaeromonas</taxon>
    </lineage>
</organism>
<dbReference type="InterPro" id="IPR005888">
    <property type="entry name" value="dTDP_Gluc_deHydtase"/>
</dbReference>
<proteinExistence type="inferred from homology"/>
<gene>
    <name evidence="10" type="ORF">SAMN00808754_1565</name>
</gene>